<feature type="transmembrane region" description="Helical" evidence="1">
    <location>
        <begin position="28"/>
        <end position="47"/>
    </location>
</feature>
<dbReference type="Proteomes" id="UP001166304">
    <property type="component" value="Unassembled WGS sequence"/>
</dbReference>
<reference evidence="2" key="1">
    <citation type="submission" date="2021-06" db="EMBL/GenBank/DDBJ databases">
        <title>New haloarchaea isolates fom saline soil.</title>
        <authorList>
            <person name="Duran-Viseras A."/>
            <person name="Sanchez-Porro C.S."/>
            <person name="Ventosa A."/>
        </authorList>
    </citation>
    <scope>NUCLEOTIDE SEQUENCE</scope>
    <source>
        <strain evidence="2">JCM 18369</strain>
    </source>
</reference>
<comment type="caution">
    <text evidence="2">The sequence shown here is derived from an EMBL/GenBank/DDBJ whole genome shotgun (WGS) entry which is preliminary data.</text>
</comment>
<protein>
    <submittedName>
        <fullName evidence="2">Uncharacterized protein</fullName>
    </submittedName>
</protein>
<gene>
    <name evidence="2" type="ORF">KTS37_06775</name>
</gene>
<evidence type="ECO:0000313" key="2">
    <source>
        <dbReference type="EMBL" id="MBV0901490.1"/>
    </source>
</evidence>
<keyword evidence="3" id="KW-1185">Reference proteome</keyword>
<proteinExistence type="predicted"/>
<keyword evidence="1" id="KW-0472">Membrane</keyword>
<accession>A0AA41FZ77</accession>
<dbReference type="EMBL" id="JAHQXE010000002">
    <property type="protein sequence ID" value="MBV0901490.1"/>
    <property type="molecule type" value="Genomic_DNA"/>
</dbReference>
<name>A0AA41FZ77_9EURY</name>
<keyword evidence="1" id="KW-0812">Transmembrane</keyword>
<evidence type="ECO:0000256" key="1">
    <source>
        <dbReference type="SAM" id="Phobius"/>
    </source>
</evidence>
<organism evidence="2 3">
    <name type="scientific">Haloarcula salina</name>
    <dbReference type="NCBI Taxonomy" id="1429914"/>
    <lineage>
        <taxon>Archaea</taxon>
        <taxon>Methanobacteriati</taxon>
        <taxon>Methanobacteriota</taxon>
        <taxon>Stenosarchaea group</taxon>
        <taxon>Halobacteria</taxon>
        <taxon>Halobacteriales</taxon>
        <taxon>Haloarculaceae</taxon>
        <taxon>Haloarcula</taxon>
    </lineage>
</organism>
<evidence type="ECO:0000313" key="3">
    <source>
        <dbReference type="Proteomes" id="UP001166304"/>
    </source>
</evidence>
<dbReference type="AlphaFoldDB" id="A0AA41FZ77"/>
<sequence>MYPALLHVSGDAGGSIGHVINEHLVSDILVGVFIALCLFGLYYRLILVPASERKTSQGSPPPGNTGN</sequence>
<dbReference type="RefSeq" id="WP_162412699.1">
    <property type="nucleotide sequence ID" value="NZ_JAHQXE010000002.1"/>
</dbReference>
<keyword evidence="1" id="KW-1133">Transmembrane helix</keyword>